<comment type="caution">
    <text evidence="3">The sequence shown here is derived from an EMBL/GenBank/DDBJ whole genome shotgun (WGS) entry which is preliminary data.</text>
</comment>
<dbReference type="PANTHER" id="PTHR43685:SF13">
    <property type="entry name" value="O ANTIGEN BIOSYNTHESIS RHAMNOSYLTRANSFERASE RFBN"/>
    <property type="match status" value="1"/>
</dbReference>
<dbReference type="InterPro" id="IPR055050">
    <property type="entry name" value="WsaF_C"/>
</dbReference>
<dbReference type="Gene3D" id="3.40.50.11090">
    <property type="match status" value="1"/>
</dbReference>
<dbReference type="Pfam" id="PF00535">
    <property type="entry name" value="Glycos_transf_2"/>
    <property type="match status" value="1"/>
</dbReference>
<feature type="domain" description="WsaF C-terminal" evidence="2">
    <location>
        <begin position="826"/>
        <end position="949"/>
    </location>
</feature>
<dbReference type="GO" id="GO:0044010">
    <property type="term" value="P:single-species biofilm formation"/>
    <property type="evidence" value="ECO:0007669"/>
    <property type="project" value="TreeGrafter"/>
</dbReference>
<evidence type="ECO:0000259" key="2">
    <source>
        <dbReference type="Pfam" id="PF22772"/>
    </source>
</evidence>
<dbReference type="PANTHER" id="PTHR43685">
    <property type="entry name" value="GLYCOSYLTRANSFERASE"/>
    <property type="match status" value="1"/>
</dbReference>
<sequence>MFFSKKPNNWKLDLIKKSIFFDGNIYRESANISGRQDPAEHYLKNWNIKPINPSFFFDSNFYLRTYEDVKIKGINPLLHYIMHGWKEARIPSPSFDREAFLAAHPHIDPEATDPAACCIMLYGEYNWRGKALHNVQQVPHTIGSQIAVDALIASQSSSASIPASGSITDTAASASENPVDELCRREFDVDYYLSSYPDVKESGLDPFLHYMEHGHKEGRNPNPEFDSTYYKNTHLGRGSKQNPLIHYVRQGKKKDLATKPASSEELCRLEFDEKFYLSMYPDVKESGISPFLHYMNFGFKENRNPNPNFDSFYYKTHNIKENQEQNPLLHYIKFGRKKNVLTRPGSTITLYPTLKENPETSVCVHIHCYYPELLGEVTKGLKNFPRNTHVVLTVCTEADRIFGTNYLNRHLPELTKDILIVPNRGRDIAPFLVGSAHVWKNYDIVLHLHTKQSRHISWGNIWRRYLFDQTMGSKELINAIIDQFTIDEKVGALYPENFYEVKKFTVSNPNTENVKNVLRFLGISEDHISTEFAAGSMCWFRTQSLLPLIEKINSLELFEAEEGQVDNTLAHALERVAPMTVRAGGFSVHSYTLPLRALLGDPLPGPGRDVTSSEVTDAWPRDTARAAARPPLPLAPVSRVFNGKSLDIHWVVPSFGKGAGGHTTIFRMVRFLEQFGHQQTIWLQNATNMPSEEVARQRIIDWYMPVGKNVAVLFLPDDVRQLSGDAIIATDCWTAFPVSRATRFKERFYFIQDFEPDFHPAGANRLVAESTYDFGFSALCAGAWLDKMMKDRGVWSRRWDLAADHDIYFPLATTEPVIYGPEQEVQIAFYARPYTPRRAVELGFAALEQLHRSGRRFKAHLFGEEKIEVNYDFPYEQHGIMSHDQLAELYRAMDVGLVFSATNYSLIPLEMMACGLPVVELDVPSTRAIFHNEEVAFAPPSPHGIAKTINELLDSPAKREIQRKNGIAFVTGSSWKKSAQKIESAIKEKLIESNYEDISTAVRTPFILKNSRVSVFIPTYNAGNEFQKVLDAVVNQECDFPYDVLIIDSSSTDNTADIASKYKNKNVRFSQISQSEFQHGRTRNLGISLTDGDYVAILTQDATPANKHWLSTLINGFGQGDRVAGVTGRHAAYPEHGPFVERDIREHFDNLALLPSVIDTEVGLPSYCYRGSITWRMLAYFYSDNNSAISRKVWEKLPYPEIEWGEDYVWASLAIKLGYQKAYADNAVVLHSHNLSDQAQFKTAAAEGKFWATEFGIRLHKNEEEAIARMNTRDIHFARENGIGNSELKQRLKSNKLLVSGRIQGWEDSRLEI</sequence>
<dbReference type="Pfam" id="PF05045">
    <property type="entry name" value="RgpF"/>
    <property type="match status" value="1"/>
</dbReference>
<protein>
    <recommendedName>
        <fullName evidence="5">Glycosyltransferase</fullName>
    </recommendedName>
</protein>
<dbReference type="InterPro" id="IPR001173">
    <property type="entry name" value="Glyco_trans_2-like"/>
</dbReference>
<dbReference type="EMBL" id="PVFR01000016">
    <property type="protein sequence ID" value="PRE53800.1"/>
    <property type="molecule type" value="Genomic_DNA"/>
</dbReference>
<reference evidence="3 4" key="1">
    <citation type="submission" date="2018-03" db="EMBL/GenBank/DDBJ databases">
        <authorList>
            <person name="Nguyen K."/>
            <person name="Fouts D."/>
            <person name="Sutton G."/>
        </authorList>
    </citation>
    <scope>NUCLEOTIDE SEQUENCE [LARGE SCALE GENOMIC DNA]</scope>
    <source>
        <strain evidence="3 4">AU14328</strain>
    </source>
</reference>
<evidence type="ECO:0008006" key="5">
    <source>
        <dbReference type="Google" id="ProtNLM"/>
    </source>
</evidence>
<dbReference type="Gene3D" id="3.40.50.2000">
    <property type="entry name" value="Glycogen Phosphorylase B"/>
    <property type="match status" value="1"/>
</dbReference>
<dbReference type="SUPFAM" id="SSF53756">
    <property type="entry name" value="UDP-Glycosyltransferase/glycogen phosphorylase"/>
    <property type="match status" value="1"/>
</dbReference>
<evidence type="ECO:0000259" key="1">
    <source>
        <dbReference type="Pfam" id="PF00535"/>
    </source>
</evidence>
<dbReference type="InterPro" id="IPR007739">
    <property type="entry name" value="RgpF"/>
</dbReference>
<feature type="domain" description="Glycosyltransferase 2-like" evidence="1">
    <location>
        <begin position="1014"/>
        <end position="1193"/>
    </location>
</feature>
<dbReference type="CDD" id="cd00761">
    <property type="entry name" value="Glyco_tranf_GTA_type"/>
    <property type="match status" value="1"/>
</dbReference>
<dbReference type="SUPFAM" id="SSF53448">
    <property type="entry name" value="Nucleotide-diphospho-sugar transferases"/>
    <property type="match status" value="1"/>
</dbReference>
<evidence type="ECO:0000313" key="4">
    <source>
        <dbReference type="Proteomes" id="UP000237811"/>
    </source>
</evidence>
<dbReference type="CDD" id="cd03801">
    <property type="entry name" value="GT4_PimA-like"/>
    <property type="match status" value="1"/>
</dbReference>
<proteinExistence type="predicted"/>
<accession>A0AB37B0D2</accession>
<dbReference type="InterPro" id="IPR050834">
    <property type="entry name" value="Glycosyltransf_2"/>
</dbReference>
<dbReference type="InterPro" id="IPR029044">
    <property type="entry name" value="Nucleotide-diphossugar_trans"/>
</dbReference>
<dbReference type="Pfam" id="PF22772">
    <property type="entry name" value="WsaF_C"/>
    <property type="match status" value="1"/>
</dbReference>
<organism evidence="3 4">
    <name type="scientific">Burkholderia multivorans</name>
    <dbReference type="NCBI Taxonomy" id="87883"/>
    <lineage>
        <taxon>Bacteria</taxon>
        <taxon>Pseudomonadati</taxon>
        <taxon>Pseudomonadota</taxon>
        <taxon>Betaproteobacteria</taxon>
        <taxon>Burkholderiales</taxon>
        <taxon>Burkholderiaceae</taxon>
        <taxon>Burkholderia</taxon>
        <taxon>Burkholderia cepacia complex</taxon>
    </lineage>
</organism>
<dbReference type="RefSeq" id="WP_105776235.1">
    <property type="nucleotide sequence ID" value="NZ_PVFQ01000016.1"/>
</dbReference>
<dbReference type="Gene3D" id="3.90.550.10">
    <property type="entry name" value="Spore Coat Polysaccharide Biosynthesis Protein SpsA, Chain A"/>
    <property type="match status" value="1"/>
</dbReference>
<dbReference type="Proteomes" id="UP000237811">
    <property type="component" value="Unassembled WGS sequence"/>
</dbReference>
<gene>
    <name evidence="3" type="ORF">C6P99_05895</name>
</gene>
<evidence type="ECO:0000313" key="3">
    <source>
        <dbReference type="EMBL" id="PRE53800.1"/>
    </source>
</evidence>
<name>A0AB37B0D2_9BURK</name>